<organism evidence="1 2">
    <name type="scientific">Halomarina oriensis</name>
    <dbReference type="NCBI Taxonomy" id="671145"/>
    <lineage>
        <taxon>Archaea</taxon>
        <taxon>Methanobacteriati</taxon>
        <taxon>Methanobacteriota</taxon>
        <taxon>Stenosarchaea group</taxon>
        <taxon>Halobacteria</taxon>
        <taxon>Halobacteriales</taxon>
        <taxon>Natronomonadaceae</taxon>
        <taxon>Halomarina</taxon>
    </lineage>
</organism>
<dbReference type="OrthoDB" id="314702at2157"/>
<evidence type="ECO:0000313" key="2">
    <source>
        <dbReference type="Proteomes" id="UP000451471"/>
    </source>
</evidence>
<sequence>MAAIPRRLSHDADGPWFLDNGAFRAHVAGETWDADAFSVALDDVTEFADLPEFVVLPDVVGDAVATSDRAGEWVEAVTDRGLTPFGVIQPGRLADQFAQLPRDVEGVLVGGGGGPNATRDWRRSPTATGRRVVAFICDLAGERGLTVHVGRPGPNLAWWVHETAVDSLDTSGVVRNKCWDRLRRVEAASDPEQMALI</sequence>
<dbReference type="EMBL" id="WSZK01000004">
    <property type="protein sequence ID" value="MWG33114.1"/>
    <property type="molecule type" value="Genomic_DNA"/>
</dbReference>
<accession>A0A6B0GEH1</accession>
<name>A0A6B0GEH1_9EURY</name>
<keyword evidence="2" id="KW-1185">Reference proteome</keyword>
<dbReference type="Proteomes" id="UP000451471">
    <property type="component" value="Unassembled WGS sequence"/>
</dbReference>
<comment type="caution">
    <text evidence="1">The sequence shown here is derived from an EMBL/GenBank/DDBJ whole genome shotgun (WGS) entry which is preliminary data.</text>
</comment>
<reference evidence="1 2" key="1">
    <citation type="submission" date="2019-12" db="EMBL/GenBank/DDBJ databases">
        <title>Halocatena pleomorpha gen. nov. sp. nov., an extremely halophilic archaeon of family Halobacteriaceae isolated from saltpan soil.</title>
        <authorList>
            <person name="Pal Y."/>
            <person name="Verma A."/>
            <person name="Krishnamurthi S."/>
            <person name="Kumar P."/>
        </authorList>
    </citation>
    <scope>NUCLEOTIDE SEQUENCE [LARGE SCALE GENOMIC DNA]</scope>
    <source>
        <strain evidence="1 2">JCM 16495</strain>
    </source>
</reference>
<proteinExistence type="predicted"/>
<dbReference type="RefSeq" id="WP_158202848.1">
    <property type="nucleotide sequence ID" value="NZ_WSZK01000004.1"/>
</dbReference>
<dbReference type="AlphaFoldDB" id="A0A6B0GEH1"/>
<protein>
    <submittedName>
        <fullName evidence="1">Uncharacterized protein</fullName>
    </submittedName>
</protein>
<gene>
    <name evidence="1" type="ORF">GQS65_01190</name>
</gene>
<evidence type="ECO:0000313" key="1">
    <source>
        <dbReference type="EMBL" id="MWG33114.1"/>
    </source>
</evidence>